<gene>
    <name evidence="3" type="ORF">ADIARSV_1168</name>
</gene>
<dbReference type="STRING" id="1150600.ADIARSV_1168"/>
<feature type="signal peptide" evidence="2">
    <location>
        <begin position="1"/>
        <end position="20"/>
    </location>
</feature>
<evidence type="ECO:0000313" key="3">
    <source>
        <dbReference type="EMBL" id="EOR95653.1"/>
    </source>
</evidence>
<dbReference type="RefSeq" id="WP_016194410.1">
    <property type="nucleotide sequence ID" value="NZ_AQPN01000044.1"/>
</dbReference>
<dbReference type="EMBL" id="AQPN01000044">
    <property type="protein sequence ID" value="EOR95653.1"/>
    <property type="molecule type" value="Genomic_DNA"/>
</dbReference>
<evidence type="ECO:0000256" key="2">
    <source>
        <dbReference type="SAM" id="SignalP"/>
    </source>
</evidence>
<proteinExistence type="predicted"/>
<accession>R9GVI3</accession>
<keyword evidence="4" id="KW-1185">Reference proteome</keyword>
<dbReference type="eggNOG" id="ENOG50334T4">
    <property type="taxonomic scope" value="Bacteria"/>
</dbReference>
<evidence type="ECO:0000313" key="4">
    <source>
        <dbReference type="Proteomes" id="UP000014174"/>
    </source>
</evidence>
<evidence type="ECO:0000256" key="1">
    <source>
        <dbReference type="SAM" id="MobiDB-lite"/>
    </source>
</evidence>
<feature type="compositionally biased region" description="Basic and acidic residues" evidence="1">
    <location>
        <begin position="107"/>
        <end position="116"/>
    </location>
</feature>
<dbReference type="Proteomes" id="UP000014174">
    <property type="component" value="Unassembled WGS sequence"/>
</dbReference>
<keyword evidence="2" id="KW-0732">Signal</keyword>
<organism evidence="3 4">
    <name type="scientific">Arcticibacter svalbardensis MN12-7</name>
    <dbReference type="NCBI Taxonomy" id="1150600"/>
    <lineage>
        <taxon>Bacteria</taxon>
        <taxon>Pseudomonadati</taxon>
        <taxon>Bacteroidota</taxon>
        <taxon>Sphingobacteriia</taxon>
        <taxon>Sphingobacteriales</taxon>
        <taxon>Sphingobacteriaceae</taxon>
        <taxon>Arcticibacter</taxon>
    </lineage>
</organism>
<feature type="chain" id="PRO_5004472330" evidence="2">
    <location>
        <begin position="21"/>
        <end position="133"/>
    </location>
</feature>
<protein>
    <submittedName>
        <fullName evidence="3">Uncharacterized protein</fullName>
    </submittedName>
</protein>
<feature type="region of interest" description="Disordered" evidence="1">
    <location>
        <begin position="107"/>
        <end position="133"/>
    </location>
</feature>
<dbReference type="AlphaFoldDB" id="R9GVI3"/>
<reference evidence="3 4" key="1">
    <citation type="journal article" date="2013" name="Genome Announc.">
        <title>Draft Genome Sequence of Arcticibacter svalbardensis Strain MN12-7T, a Member of the Family Sphingobacteriaceae Isolated from an Arctic Soil Sample.</title>
        <authorList>
            <person name="Shivaji S."/>
            <person name="Ara S."/>
            <person name="Prasad S."/>
            <person name="Manasa B.P."/>
            <person name="Begum Z."/>
            <person name="Singh A."/>
            <person name="Kumar Pinnaka A."/>
        </authorList>
    </citation>
    <scope>NUCLEOTIDE SEQUENCE [LARGE SCALE GENOMIC DNA]</scope>
    <source>
        <strain evidence="3 4">MN12-7</strain>
    </source>
</reference>
<comment type="caution">
    <text evidence="3">The sequence shown here is derived from an EMBL/GenBank/DDBJ whole genome shotgun (WGS) entry which is preliminary data.</text>
</comment>
<dbReference type="OrthoDB" id="798005at2"/>
<sequence>MKKNLLLIALLAGAVSFSQAQQRPQRSPEEMAKRNLEMLDKQLSLTAEQKTQVSAIMTTETKQMDSLKNAGGAQADRKVMRTQMQEFQKEHQKKIMDILTDDQKKSYEKYIADRQSKMGNGRKANGQKPNPDN</sequence>
<name>R9GVI3_9SPHI</name>